<feature type="domain" description="Plastocyanin-like" evidence="1">
    <location>
        <begin position="159"/>
        <end position="230"/>
    </location>
</feature>
<reference evidence="2 3" key="1">
    <citation type="submission" date="2024-01" db="EMBL/GenBank/DDBJ databases">
        <title>The genomes of 5 underutilized Papilionoideae crops provide insights into root nodulation and disease resistanc.</title>
        <authorList>
            <person name="Jiang F."/>
        </authorList>
    </citation>
    <scope>NUCLEOTIDE SEQUENCE [LARGE SCALE GENOMIC DNA]</scope>
    <source>
        <strain evidence="2">DUOXIRENSHENG_FW03</strain>
        <tissue evidence="2">Leaves</tissue>
    </source>
</reference>
<dbReference type="SUPFAM" id="SSF49503">
    <property type="entry name" value="Cupredoxins"/>
    <property type="match status" value="1"/>
</dbReference>
<dbReference type="InterPro" id="IPR008972">
    <property type="entry name" value="Cupredoxin"/>
</dbReference>
<dbReference type="Pfam" id="PF00394">
    <property type="entry name" value="Cu-oxidase"/>
    <property type="match status" value="1"/>
</dbReference>
<name>A0AAN9NXI6_PSOTE</name>
<evidence type="ECO:0000313" key="3">
    <source>
        <dbReference type="Proteomes" id="UP001386955"/>
    </source>
</evidence>
<dbReference type="PANTHER" id="PTHR11709:SF68">
    <property type="entry name" value="LACCASE-13"/>
    <property type="match status" value="1"/>
</dbReference>
<evidence type="ECO:0000313" key="2">
    <source>
        <dbReference type="EMBL" id="KAK7380455.1"/>
    </source>
</evidence>
<protein>
    <recommendedName>
        <fullName evidence="1">Plastocyanin-like domain-containing protein</fullName>
    </recommendedName>
</protein>
<accession>A0AAN9NXI6</accession>
<comment type="caution">
    <text evidence="2">The sequence shown here is derived from an EMBL/GenBank/DDBJ whole genome shotgun (WGS) entry which is preliminary data.</text>
</comment>
<dbReference type="Gene3D" id="2.60.40.420">
    <property type="entry name" value="Cupredoxins - blue copper proteins"/>
    <property type="match status" value="1"/>
</dbReference>
<organism evidence="2 3">
    <name type="scientific">Psophocarpus tetragonolobus</name>
    <name type="common">Winged bean</name>
    <name type="synonym">Dolichos tetragonolobus</name>
    <dbReference type="NCBI Taxonomy" id="3891"/>
    <lineage>
        <taxon>Eukaryota</taxon>
        <taxon>Viridiplantae</taxon>
        <taxon>Streptophyta</taxon>
        <taxon>Embryophyta</taxon>
        <taxon>Tracheophyta</taxon>
        <taxon>Spermatophyta</taxon>
        <taxon>Magnoliopsida</taxon>
        <taxon>eudicotyledons</taxon>
        <taxon>Gunneridae</taxon>
        <taxon>Pentapetalae</taxon>
        <taxon>rosids</taxon>
        <taxon>fabids</taxon>
        <taxon>Fabales</taxon>
        <taxon>Fabaceae</taxon>
        <taxon>Papilionoideae</taxon>
        <taxon>50 kb inversion clade</taxon>
        <taxon>NPAAA clade</taxon>
        <taxon>indigoferoid/millettioid clade</taxon>
        <taxon>Phaseoleae</taxon>
        <taxon>Psophocarpus</taxon>
    </lineage>
</organism>
<proteinExistence type="predicted"/>
<gene>
    <name evidence="2" type="ORF">VNO78_32966</name>
</gene>
<sequence>MVESSPGGSRIIFDYLVHDVSDVFLQAKVGDIYIANENWDFILCEGYIPLCFLPNRNRSPDKLTWALNTSCQFSDHLAYHLIDGSYFEGSQTTWKRIWLWEGPQQVNHVSILSCHNAPLIRSKSCVGSPHNEWVKVNVDTYLICYPNTAGYGGVIQNTLRHTSIALNQELFFAIANHKMIVVVTNAAYTKSFTTNVLMIGPDQKINVLVTANQTPGRYYMASRAYQTATNAA</sequence>
<dbReference type="EMBL" id="JAYMYS010000009">
    <property type="protein sequence ID" value="KAK7380455.1"/>
    <property type="molecule type" value="Genomic_DNA"/>
</dbReference>
<dbReference type="GO" id="GO:0016491">
    <property type="term" value="F:oxidoreductase activity"/>
    <property type="evidence" value="ECO:0007669"/>
    <property type="project" value="TreeGrafter"/>
</dbReference>
<dbReference type="Proteomes" id="UP001386955">
    <property type="component" value="Unassembled WGS sequence"/>
</dbReference>
<dbReference type="InterPro" id="IPR045087">
    <property type="entry name" value="Cu-oxidase_fam"/>
</dbReference>
<dbReference type="InterPro" id="IPR001117">
    <property type="entry name" value="Cu-oxidase_2nd"/>
</dbReference>
<dbReference type="AlphaFoldDB" id="A0AAN9NXI6"/>
<evidence type="ECO:0000259" key="1">
    <source>
        <dbReference type="Pfam" id="PF00394"/>
    </source>
</evidence>
<keyword evidence="3" id="KW-1185">Reference proteome</keyword>
<dbReference type="PANTHER" id="PTHR11709">
    <property type="entry name" value="MULTI-COPPER OXIDASE"/>
    <property type="match status" value="1"/>
</dbReference>